<dbReference type="OrthoDB" id="2796825at2759"/>
<evidence type="ECO:0008006" key="4">
    <source>
        <dbReference type="Google" id="ProtNLM"/>
    </source>
</evidence>
<feature type="transmembrane region" description="Helical" evidence="1">
    <location>
        <begin position="186"/>
        <end position="207"/>
    </location>
</feature>
<dbReference type="Proteomes" id="UP000298030">
    <property type="component" value="Unassembled WGS sequence"/>
</dbReference>
<organism evidence="2 3">
    <name type="scientific">Coprinellus micaceus</name>
    <name type="common">Glistening ink-cap mushroom</name>
    <name type="synonym">Coprinus micaceus</name>
    <dbReference type="NCBI Taxonomy" id="71717"/>
    <lineage>
        <taxon>Eukaryota</taxon>
        <taxon>Fungi</taxon>
        <taxon>Dikarya</taxon>
        <taxon>Basidiomycota</taxon>
        <taxon>Agaricomycotina</taxon>
        <taxon>Agaricomycetes</taxon>
        <taxon>Agaricomycetidae</taxon>
        <taxon>Agaricales</taxon>
        <taxon>Agaricineae</taxon>
        <taxon>Psathyrellaceae</taxon>
        <taxon>Coprinellus</taxon>
    </lineage>
</organism>
<sequence>MSDTLQDGATSFVDVPDDPLLPLVRSAYATLHIEIVTFSIQLVLCLYGFSQYSAGKPSAPKASRRPYLILSFVILGLFLVPTVTDSVFFATMTINNAPGSFASGLEVASGAWWTMLGTACNVAVILVGDALLVYRCYFIWSERRQVVIVPCIMFIASLVMGILATVASNLPDSVLVANYKAFFSAWITLSVTLNSMTTALIAGKLIYERRRLSKVLAKEHLVKYTTATAILIESALPLSVVGLAAAIVLNRSENVGANVFFPSFWFCLSAVLSADRFQSGGWDVILGRP</sequence>
<dbReference type="EMBL" id="QPFP01000099">
    <property type="protein sequence ID" value="TEB22014.1"/>
    <property type="molecule type" value="Genomic_DNA"/>
</dbReference>
<evidence type="ECO:0000313" key="2">
    <source>
        <dbReference type="EMBL" id="TEB22014.1"/>
    </source>
</evidence>
<protein>
    <recommendedName>
        <fullName evidence="4">G-protein coupled receptors family 1 profile domain-containing protein</fullName>
    </recommendedName>
</protein>
<keyword evidence="1" id="KW-0472">Membrane</keyword>
<feature type="transmembrane region" description="Helical" evidence="1">
    <location>
        <begin position="67"/>
        <end position="90"/>
    </location>
</feature>
<reference evidence="2 3" key="1">
    <citation type="journal article" date="2019" name="Nat. Ecol. Evol.">
        <title>Megaphylogeny resolves global patterns of mushroom evolution.</title>
        <authorList>
            <person name="Varga T."/>
            <person name="Krizsan K."/>
            <person name="Foldi C."/>
            <person name="Dima B."/>
            <person name="Sanchez-Garcia M."/>
            <person name="Sanchez-Ramirez S."/>
            <person name="Szollosi G.J."/>
            <person name="Szarkandi J.G."/>
            <person name="Papp V."/>
            <person name="Albert L."/>
            <person name="Andreopoulos W."/>
            <person name="Angelini C."/>
            <person name="Antonin V."/>
            <person name="Barry K.W."/>
            <person name="Bougher N.L."/>
            <person name="Buchanan P."/>
            <person name="Buyck B."/>
            <person name="Bense V."/>
            <person name="Catcheside P."/>
            <person name="Chovatia M."/>
            <person name="Cooper J."/>
            <person name="Damon W."/>
            <person name="Desjardin D."/>
            <person name="Finy P."/>
            <person name="Geml J."/>
            <person name="Haridas S."/>
            <person name="Hughes K."/>
            <person name="Justo A."/>
            <person name="Karasinski D."/>
            <person name="Kautmanova I."/>
            <person name="Kiss B."/>
            <person name="Kocsube S."/>
            <person name="Kotiranta H."/>
            <person name="LaButti K.M."/>
            <person name="Lechner B.E."/>
            <person name="Liimatainen K."/>
            <person name="Lipzen A."/>
            <person name="Lukacs Z."/>
            <person name="Mihaltcheva S."/>
            <person name="Morgado L.N."/>
            <person name="Niskanen T."/>
            <person name="Noordeloos M.E."/>
            <person name="Ohm R.A."/>
            <person name="Ortiz-Santana B."/>
            <person name="Ovrebo C."/>
            <person name="Racz N."/>
            <person name="Riley R."/>
            <person name="Savchenko A."/>
            <person name="Shiryaev A."/>
            <person name="Soop K."/>
            <person name="Spirin V."/>
            <person name="Szebenyi C."/>
            <person name="Tomsovsky M."/>
            <person name="Tulloss R.E."/>
            <person name="Uehling J."/>
            <person name="Grigoriev I.V."/>
            <person name="Vagvolgyi C."/>
            <person name="Papp T."/>
            <person name="Martin F.M."/>
            <person name="Miettinen O."/>
            <person name="Hibbett D.S."/>
            <person name="Nagy L.G."/>
        </authorList>
    </citation>
    <scope>NUCLEOTIDE SEQUENCE [LARGE SCALE GENOMIC DNA]</scope>
    <source>
        <strain evidence="2 3">FP101781</strain>
    </source>
</reference>
<gene>
    <name evidence="2" type="ORF">FA13DRAFT_1528771</name>
</gene>
<keyword evidence="1" id="KW-1133">Transmembrane helix</keyword>
<accession>A0A4Y7SK83</accession>
<proteinExistence type="predicted"/>
<feature type="transmembrane region" description="Helical" evidence="1">
    <location>
        <begin position="110"/>
        <end position="134"/>
    </location>
</feature>
<keyword evidence="1" id="KW-0812">Transmembrane</keyword>
<evidence type="ECO:0000256" key="1">
    <source>
        <dbReference type="SAM" id="Phobius"/>
    </source>
</evidence>
<name>A0A4Y7SK83_COPMI</name>
<evidence type="ECO:0000313" key="3">
    <source>
        <dbReference type="Proteomes" id="UP000298030"/>
    </source>
</evidence>
<feature type="transmembrane region" description="Helical" evidence="1">
    <location>
        <begin position="27"/>
        <end position="47"/>
    </location>
</feature>
<keyword evidence="3" id="KW-1185">Reference proteome</keyword>
<dbReference type="AlphaFoldDB" id="A0A4Y7SK83"/>
<feature type="transmembrane region" description="Helical" evidence="1">
    <location>
        <begin position="146"/>
        <end position="166"/>
    </location>
</feature>
<comment type="caution">
    <text evidence="2">The sequence shown here is derived from an EMBL/GenBank/DDBJ whole genome shotgun (WGS) entry which is preliminary data.</text>
</comment>
<feature type="transmembrane region" description="Helical" evidence="1">
    <location>
        <begin position="228"/>
        <end position="249"/>
    </location>
</feature>